<dbReference type="PANTHER" id="PTHR16469">
    <property type="entry name" value="UBIQUITIN-ASSOCIATED AND SH3 DOMAIN-CONTAINING BA-RELATED"/>
    <property type="match status" value="1"/>
</dbReference>
<protein>
    <recommendedName>
        <fullName evidence="4">Transcription factor TFIIIC triple barrel domain-containing protein</fullName>
    </recommendedName>
</protein>
<dbReference type="Pfam" id="PF00300">
    <property type="entry name" value="His_Phos_1"/>
    <property type="match status" value="1"/>
</dbReference>
<dbReference type="SMART" id="SM00855">
    <property type="entry name" value="PGAM"/>
    <property type="match status" value="1"/>
</dbReference>
<reference evidence="2" key="2">
    <citation type="journal article" date="2019" name="IMA Fungus">
        <title>Genome sequencing and comparison of five Tilletia species to identify candidate genes for the detection of regulated species infecting wheat.</title>
        <authorList>
            <person name="Nguyen H.D.T."/>
            <person name="Sultana T."/>
            <person name="Kesanakurti P."/>
            <person name="Hambleton S."/>
        </authorList>
    </citation>
    <scope>NUCLEOTIDE SEQUENCE</scope>
    <source>
        <strain evidence="2">DAOMC 236416</strain>
    </source>
</reference>
<dbReference type="Gene3D" id="3.40.50.1240">
    <property type="entry name" value="Phosphoglycerate mutase-like"/>
    <property type="match status" value="1"/>
</dbReference>
<evidence type="ECO:0008006" key="4">
    <source>
        <dbReference type="Google" id="ProtNLM"/>
    </source>
</evidence>
<accession>A0A177TVW4</accession>
<dbReference type="InterPro" id="IPR051710">
    <property type="entry name" value="Phosphatase_SH3-domain"/>
</dbReference>
<feature type="compositionally biased region" description="Low complexity" evidence="1">
    <location>
        <begin position="310"/>
        <end position="321"/>
    </location>
</feature>
<name>A0A177TVW4_9BASI</name>
<dbReference type="AlphaFoldDB" id="A0A177TVW4"/>
<reference evidence="2" key="1">
    <citation type="submission" date="2016-04" db="EMBL/GenBank/DDBJ databases">
        <authorList>
            <person name="Nguyen H.D."/>
            <person name="Samba Siva P."/>
            <person name="Cullis J."/>
            <person name="Levesque C.A."/>
            <person name="Hambleton S."/>
        </authorList>
    </citation>
    <scope>NUCLEOTIDE SEQUENCE</scope>
    <source>
        <strain evidence="2">DAOMC 236416</strain>
    </source>
</reference>
<dbReference type="Proteomes" id="UP000077521">
    <property type="component" value="Unassembled WGS sequence"/>
</dbReference>
<proteinExistence type="predicted"/>
<dbReference type="CDD" id="cd07040">
    <property type="entry name" value="HP"/>
    <property type="match status" value="1"/>
</dbReference>
<gene>
    <name evidence="2" type="ORF">A4X13_0g7274</name>
</gene>
<feature type="region of interest" description="Disordered" evidence="1">
    <location>
        <begin position="300"/>
        <end position="330"/>
    </location>
</feature>
<dbReference type="InterPro" id="IPR029033">
    <property type="entry name" value="His_PPase_superfam"/>
</dbReference>
<comment type="caution">
    <text evidence="2">The sequence shown here is derived from an EMBL/GenBank/DDBJ whole genome shotgun (WGS) entry which is preliminary data.</text>
</comment>
<sequence length="330" mass="36333">MLDTIYIVRHGFRMNWHGNVTLGMLGRPRDPVLTAHGLDQAAELATHFLSLPPESRPQLIISSPYYRTVQTSLPTSKALSLPIHLEPGLCEWFPRVEASPTDPEGTGGVHPYPPTRSLLEPYFPPNALAPTSAWPPVLYADPEGEDVPQLHTRAVEVLRRIERQCELLFPDVKRVLLVSHAATIIAMGRALVLKGPGAPWQEGADGAGYPVGAGTCSLSQYDRHSSSSSTSQHRIGNLDPTTAFTHTLNGSCDHLANGLERDWNFGHLPYNVTERGMGNDWDDDQAPSQADLQKQVEHWEEQERLMAQHTSSSSQDIDSTSETATGKTRL</sequence>
<feature type="region of interest" description="Disordered" evidence="1">
    <location>
        <begin position="276"/>
        <end position="295"/>
    </location>
</feature>
<organism evidence="2 3">
    <name type="scientific">Tilletia indica</name>
    <dbReference type="NCBI Taxonomy" id="43049"/>
    <lineage>
        <taxon>Eukaryota</taxon>
        <taxon>Fungi</taxon>
        <taxon>Dikarya</taxon>
        <taxon>Basidiomycota</taxon>
        <taxon>Ustilaginomycotina</taxon>
        <taxon>Exobasidiomycetes</taxon>
        <taxon>Tilletiales</taxon>
        <taxon>Tilletiaceae</taxon>
        <taxon>Tilletia</taxon>
    </lineage>
</organism>
<evidence type="ECO:0000256" key="1">
    <source>
        <dbReference type="SAM" id="MobiDB-lite"/>
    </source>
</evidence>
<dbReference type="PANTHER" id="PTHR16469:SF51">
    <property type="entry name" value="TRANSCRIPTION FACTOR TAU 55 KDA SUBUNIT"/>
    <property type="match status" value="1"/>
</dbReference>
<evidence type="ECO:0000313" key="3">
    <source>
        <dbReference type="Proteomes" id="UP000077521"/>
    </source>
</evidence>
<dbReference type="EMBL" id="LWDF02000857">
    <property type="protein sequence ID" value="KAE8241764.1"/>
    <property type="molecule type" value="Genomic_DNA"/>
</dbReference>
<dbReference type="InterPro" id="IPR013078">
    <property type="entry name" value="His_Pase_superF_clade-1"/>
</dbReference>
<keyword evidence="3" id="KW-1185">Reference proteome</keyword>
<evidence type="ECO:0000313" key="2">
    <source>
        <dbReference type="EMBL" id="KAE8241764.1"/>
    </source>
</evidence>
<dbReference type="SUPFAM" id="SSF53254">
    <property type="entry name" value="Phosphoglycerate mutase-like"/>
    <property type="match status" value="1"/>
</dbReference>